<dbReference type="InterPro" id="IPR013783">
    <property type="entry name" value="Ig-like_fold"/>
</dbReference>
<dbReference type="AlphaFoldDB" id="A0AAV7NCH5"/>
<dbReference type="InterPro" id="IPR050650">
    <property type="entry name" value="Type-II_Cytokine-TF_Rcpt"/>
</dbReference>
<dbReference type="Proteomes" id="UP001066276">
    <property type="component" value="Chromosome 8"/>
</dbReference>
<proteinExistence type="predicted"/>
<comment type="caution">
    <text evidence="3">The sequence shown here is derived from an EMBL/GenBank/DDBJ whole genome shotgun (WGS) entry which is preliminary data.</text>
</comment>
<keyword evidence="1" id="KW-0472">Membrane</keyword>
<keyword evidence="1" id="KW-1133">Transmembrane helix</keyword>
<keyword evidence="4" id="KW-1185">Reference proteome</keyword>
<evidence type="ECO:0000313" key="4">
    <source>
        <dbReference type="Proteomes" id="UP001066276"/>
    </source>
</evidence>
<feature type="transmembrane region" description="Helical" evidence="1">
    <location>
        <begin position="470"/>
        <end position="494"/>
    </location>
</feature>
<reference evidence="3" key="1">
    <citation type="journal article" date="2022" name="bioRxiv">
        <title>Sequencing and chromosome-scale assembly of the giantPleurodeles waltlgenome.</title>
        <authorList>
            <person name="Brown T."/>
            <person name="Elewa A."/>
            <person name="Iarovenko S."/>
            <person name="Subramanian E."/>
            <person name="Araus A.J."/>
            <person name="Petzold A."/>
            <person name="Susuki M."/>
            <person name="Suzuki K.-i.T."/>
            <person name="Hayashi T."/>
            <person name="Toyoda A."/>
            <person name="Oliveira C."/>
            <person name="Osipova E."/>
            <person name="Leigh N.D."/>
            <person name="Simon A."/>
            <person name="Yun M.H."/>
        </authorList>
    </citation>
    <scope>NUCLEOTIDE SEQUENCE</scope>
    <source>
        <strain evidence="3">20211129_DDA</strain>
        <tissue evidence="3">Liver</tissue>
    </source>
</reference>
<dbReference type="SUPFAM" id="SSF49265">
    <property type="entry name" value="Fibronectin type III"/>
    <property type="match status" value="4"/>
</dbReference>
<dbReference type="InterPro" id="IPR003961">
    <property type="entry name" value="FN3_dom"/>
</dbReference>
<gene>
    <name evidence="3" type="ORF">NDU88_001456</name>
</gene>
<keyword evidence="1" id="KW-0812">Transmembrane</keyword>
<dbReference type="PANTHER" id="PTHR20859">
    <property type="entry name" value="INTERFERON/INTERLEUKIN RECEPTOR"/>
    <property type="match status" value="1"/>
</dbReference>
<evidence type="ECO:0000259" key="2">
    <source>
        <dbReference type="PROSITE" id="PS50853"/>
    </source>
</evidence>
<dbReference type="CDD" id="cd00063">
    <property type="entry name" value="FN3"/>
    <property type="match status" value="3"/>
</dbReference>
<dbReference type="GO" id="GO:0004905">
    <property type="term" value="F:type I interferon receptor activity"/>
    <property type="evidence" value="ECO:0007669"/>
    <property type="project" value="TreeGrafter"/>
</dbReference>
<sequence length="583" mass="65689">MRFESRRQRLTLALERRLPSAGGMDLASGRCCLVLLAAALLLLDSSWKATVCDAAGLQNLESPQNVQIYIEDPQFTVKWDWHSDSSTDDSNVLFSAYYRPVEGTHTTWQELSGCHNVNVTKCDFSTELDYMETYKVRVKAKRGSATSRWSKIVSFVPSQIAKLGPPSAVYLDSNGGLIDINISAPGSSLRPIFDPSDFTYELVIWRNDSNEEVAHKNICSSDYIDGLALNTTYCLKVSAILPTYQQQGPFSPVYCIQTACKEPQPKNVRVNALNTDFVVQWDWEYSNDNNVSFTVEYTEEHCLKYNLIEPTWTAVLHCEDITTNECHVSSEFDFHGVYSIRIQASNGTGPPVWSKKIKFEPNKDSVIGPPLNVMVNLSGSILEITMSPPGVSENQCMTEFYNLSYNVLLWKNSSELKKTNKSGPEPFFTFSDLEPLTLYCLKAQAVTEEGKTGLFSAIQCITTAAGETSFWKMLVAFASAIAVVCLVTSLFFLLRYLKQWISYAFFPKCTLPSNIKEYLEDHHMNKTYAGHTEEHKETCCIMEIIAPYESKRTDDSVENKHCIQNSRDSGNYSNEDETVVFIK</sequence>
<evidence type="ECO:0000313" key="3">
    <source>
        <dbReference type="EMBL" id="KAJ1113201.1"/>
    </source>
</evidence>
<dbReference type="PROSITE" id="PS50853">
    <property type="entry name" value="FN3"/>
    <property type="match status" value="2"/>
</dbReference>
<dbReference type="Pfam" id="PF09294">
    <property type="entry name" value="Interfer-bind"/>
    <property type="match status" value="2"/>
</dbReference>
<name>A0AAV7NCH5_PLEWA</name>
<protein>
    <recommendedName>
        <fullName evidence="2">Fibronectin type-III domain-containing protein</fullName>
    </recommendedName>
</protein>
<dbReference type="SMART" id="SM00060">
    <property type="entry name" value="FN3"/>
    <property type="match status" value="4"/>
</dbReference>
<dbReference type="InterPro" id="IPR036116">
    <property type="entry name" value="FN3_sf"/>
</dbReference>
<dbReference type="Gene3D" id="2.60.40.10">
    <property type="entry name" value="Immunoglobulins"/>
    <property type="match status" value="4"/>
</dbReference>
<dbReference type="GO" id="GO:0005886">
    <property type="term" value="C:plasma membrane"/>
    <property type="evidence" value="ECO:0007669"/>
    <property type="project" value="TreeGrafter"/>
</dbReference>
<dbReference type="Pfam" id="PF01108">
    <property type="entry name" value="Tissue_fac"/>
    <property type="match status" value="1"/>
</dbReference>
<feature type="domain" description="Fibronectin type-III" evidence="2">
    <location>
        <begin position="369"/>
        <end position="466"/>
    </location>
</feature>
<dbReference type="InterPro" id="IPR015373">
    <property type="entry name" value="Interferon/interleukin_rcp_dom"/>
</dbReference>
<accession>A0AAV7NCH5</accession>
<feature type="domain" description="Fibronectin type-III" evidence="2">
    <location>
        <begin position="62"/>
        <end position="160"/>
    </location>
</feature>
<evidence type="ECO:0000256" key="1">
    <source>
        <dbReference type="SAM" id="Phobius"/>
    </source>
</evidence>
<dbReference type="EMBL" id="JANPWB010000012">
    <property type="protein sequence ID" value="KAJ1113201.1"/>
    <property type="molecule type" value="Genomic_DNA"/>
</dbReference>
<organism evidence="3 4">
    <name type="scientific">Pleurodeles waltl</name>
    <name type="common">Iberian ribbed newt</name>
    <dbReference type="NCBI Taxonomy" id="8319"/>
    <lineage>
        <taxon>Eukaryota</taxon>
        <taxon>Metazoa</taxon>
        <taxon>Chordata</taxon>
        <taxon>Craniata</taxon>
        <taxon>Vertebrata</taxon>
        <taxon>Euteleostomi</taxon>
        <taxon>Amphibia</taxon>
        <taxon>Batrachia</taxon>
        <taxon>Caudata</taxon>
        <taxon>Salamandroidea</taxon>
        <taxon>Salamandridae</taxon>
        <taxon>Pleurodelinae</taxon>
        <taxon>Pleurodeles</taxon>
    </lineage>
</organism>
<dbReference type="PANTHER" id="PTHR20859:SF54">
    <property type="entry name" value="INTERFERON ALPHA_BETA RECEPTOR 1"/>
    <property type="match status" value="1"/>
</dbReference>